<dbReference type="InterPro" id="IPR026073">
    <property type="entry name" value="GGNBP2"/>
</dbReference>
<dbReference type="Proteomes" id="UP001159428">
    <property type="component" value="Unassembled WGS sequence"/>
</dbReference>
<evidence type="ECO:0000313" key="4">
    <source>
        <dbReference type="Proteomes" id="UP001159428"/>
    </source>
</evidence>
<feature type="compositionally biased region" description="Basic residues" evidence="2">
    <location>
        <begin position="297"/>
        <end position="307"/>
    </location>
</feature>
<dbReference type="PANTHER" id="PTHR13601:SF2">
    <property type="entry name" value="GAMETOGENETIN-BINDING PROTEIN 2"/>
    <property type="match status" value="1"/>
</dbReference>
<feature type="region of interest" description="Disordered" evidence="2">
    <location>
        <begin position="192"/>
        <end position="234"/>
    </location>
</feature>
<feature type="compositionally biased region" description="Low complexity" evidence="2">
    <location>
        <begin position="282"/>
        <end position="296"/>
    </location>
</feature>
<gene>
    <name evidence="3" type="ORF">PMEA_00004135</name>
</gene>
<sequence>RFCTECKSKVLRAYSVLAGDLDGPSEKGYCATLYDGLKSCPQDRHVHVLCDTDYIAHLIGRAEPELAGGYAILVLTCLGIHLWERLHRLWQKLRAEEQTWQMLFYLGVAVEEKQGISRLEQVVEEISEAERAKELRREQKRLKKKARRKEKCKCGTHLTISTANNELQTEETAKNEEELVEEEVCTNEIVEETREMNGHGDSCEDDEDDGDSGGSPCSCEDLSNSERSKSKKSGFRNGDCGYVAEYNKWSRMVHQSGDMCNHGEDSSTLGGEEEDICTDCLSGSPISGGSPQSNNGKGRKKKGKNKEKKQNSPRHEKQEKLVEIIDDEEKRLLKLMGWKDGGTESMECFSSEEDLCISEQEILRFKANQSSVSQQRRKLREKLRQQFNNLTLKEGLNVAIVH</sequence>
<evidence type="ECO:0008006" key="5">
    <source>
        <dbReference type="Google" id="ProtNLM"/>
    </source>
</evidence>
<name>A0AAU9WCN2_9CNID</name>
<feature type="non-terminal residue" evidence="3">
    <location>
        <position position="1"/>
    </location>
</feature>
<dbReference type="PANTHER" id="PTHR13601">
    <property type="entry name" value="GAMETOGENETIN-BINDING PROTEIN 2"/>
    <property type="match status" value="1"/>
</dbReference>
<dbReference type="AlphaFoldDB" id="A0AAU9WCN2"/>
<proteinExistence type="predicted"/>
<feature type="region of interest" description="Disordered" evidence="2">
    <location>
        <begin position="163"/>
        <end position="182"/>
    </location>
</feature>
<feature type="coiled-coil region" evidence="1">
    <location>
        <begin position="119"/>
        <end position="152"/>
    </location>
</feature>
<feature type="region of interest" description="Disordered" evidence="2">
    <location>
        <begin position="280"/>
        <end position="319"/>
    </location>
</feature>
<protein>
    <recommendedName>
        <fullName evidence="5">Gametogenetin-binding protein 2</fullName>
    </recommendedName>
</protein>
<organism evidence="3 4">
    <name type="scientific">Pocillopora meandrina</name>
    <dbReference type="NCBI Taxonomy" id="46732"/>
    <lineage>
        <taxon>Eukaryota</taxon>
        <taxon>Metazoa</taxon>
        <taxon>Cnidaria</taxon>
        <taxon>Anthozoa</taxon>
        <taxon>Hexacorallia</taxon>
        <taxon>Scleractinia</taxon>
        <taxon>Astrocoeniina</taxon>
        <taxon>Pocilloporidae</taxon>
        <taxon>Pocillopora</taxon>
    </lineage>
</organism>
<keyword evidence="4" id="KW-1185">Reference proteome</keyword>
<keyword evidence="1" id="KW-0175">Coiled coil</keyword>
<evidence type="ECO:0000313" key="3">
    <source>
        <dbReference type="EMBL" id="CAH3109969.1"/>
    </source>
</evidence>
<comment type="caution">
    <text evidence="3">The sequence shown here is derived from an EMBL/GenBank/DDBJ whole genome shotgun (WGS) entry which is preliminary data.</text>
</comment>
<dbReference type="GO" id="GO:0005737">
    <property type="term" value="C:cytoplasm"/>
    <property type="evidence" value="ECO:0007669"/>
    <property type="project" value="TreeGrafter"/>
</dbReference>
<feature type="compositionally biased region" description="Basic and acidic residues" evidence="2">
    <location>
        <begin position="308"/>
        <end position="319"/>
    </location>
</feature>
<dbReference type="GO" id="GO:0005634">
    <property type="term" value="C:nucleus"/>
    <property type="evidence" value="ECO:0007669"/>
    <property type="project" value="TreeGrafter"/>
</dbReference>
<reference evidence="3 4" key="1">
    <citation type="submission" date="2022-05" db="EMBL/GenBank/DDBJ databases">
        <authorList>
            <consortium name="Genoscope - CEA"/>
            <person name="William W."/>
        </authorList>
    </citation>
    <scope>NUCLEOTIDE SEQUENCE [LARGE SCALE GENOMIC DNA]</scope>
</reference>
<accession>A0AAU9WCN2</accession>
<feature type="compositionally biased region" description="Basic and acidic residues" evidence="2">
    <location>
        <begin position="192"/>
        <end position="202"/>
    </location>
</feature>
<evidence type="ECO:0000256" key="1">
    <source>
        <dbReference type="SAM" id="Coils"/>
    </source>
</evidence>
<dbReference type="EMBL" id="CALNXJ010000012">
    <property type="protein sequence ID" value="CAH3109969.1"/>
    <property type="molecule type" value="Genomic_DNA"/>
</dbReference>
<evidence type="ECO:0000256" key="2">
    <source>
        <dbReference type="SAM" id="MobiDB-lite"/>
    </source>
</evidence>